<dbReference type="InterPro" id="IPR003591">
    <property type="entry name" value="Leu-rich_rpt_typical-subtyp"/>
</dbReference>
<dbReference type="SMART" id="SM00369">
    <property type="entry name" value="LRR_TYP"/>
    <property type="match status" value="2"/>
</dbReference>
<dbReference type="PROSITE" id="PS51450">
    <property type="entry name" value="LRR"/>
    <property type="match status" value="1"/>
</dbReference>
<keyword evidence="5" id="KW-1185">Reference proteome</keyword>
<gene>
    <name evidence="4 6" type="ORF">P152DRAFT_470817</name>
</gene>
<evidence type="ECO:0000313" key="4">
    <source>
        <dbReference type="EMBL" id="KAF1815375.1"/>
    </source>
</evidence>
<dbReference type="RefSeq" id="XP_033537006.1">
    <property type="nucleotide sequence ID" value="XM_033681009.1"/>
</dbReference>
<dbReference type="Proteomes" id="UP000504638">
    <property type="component" value="Unplaced"/>
</dbReference>
<sequence>MSDAPASDDDLPRFEPSRSDAFLRPPNLSRRSSRKRSFDTTLPSDPPIFSSDDNPDIGLEDYDPVERVKRQSHGPWWQQSSKPMNDAHGRSLWNQAVKRKRSMSRKIDSAVWMDCSSDLIELDNDAEEPTLPESIYDASELCARELISKAVQKNEEIFDLARLGLSELHSSTFKPLETVIRHPKTVDRPPSPGYESIAPRLNIFLANNGLRSLPVGMLNLQYLTVLSLRNNRLEELPNSIGQLYNLEELNVSCNNLKWLPFELLSLFKAEQPLPGWEEPALNLYGKLRIFNYSMNPFLELEGCQAKDRGQTLTAEHMSLSMKLLCRVTQSLEGVSVEQVRSKDFSRHPPTFLAASPPLYFDQQDVDSIPTEIQPSGISTADPAPLSLLREPWEIDAESASGETSNSTIPQKHRAPSLRELSLRRISRELLSFDQFYTDCPPRTASEIWEILGCQGLDLPTPLASGLQAAAAHTVRAATRPENAFEVSTTADVCAKQSKLDGRPLVVHHHCSACGKFFVQPGSEWFEFFFLGDIVAYSFQPLVNEGRFPALVPFRRTSCSRSCARPTRITRESWNEEAKDNALVKFATLLLD</sequence>
<organism evidence="4">
    <name type="scientific">Eremomyces bilateralis CBS 781.70</name>
    <dbReference type="NCBI Taxonomy" id="1392243"/>
    <lineage>
        <taxon>Eukaryota</taxon>
        <taxon>Fungi</taxon>
        <taxon>Dikarya</taxon>
        <taxon>Ascomycota</taxon>
        <taxon>Pezizomycotina</taxon>
        <taxon>Dothideomycetes</taxon>
        <taxon>Dothideomycetes incertae sedis</taxon>
        <taxon>Eremomycetales</taxon>
        <taxon>Eremomycetaceae</taxon>
        <taxon>Eremomyces</taxon>
    </lineage>
</organism>
<dbReference type="Gene3D" id="3.80.10.10">
    <property type="entry name" value="Ribonuclease Inhibitor"/>
    <property type="match status" value="1"/>
</dbReference>
<dbReference type="PANTHER" id="PTHR45752">
    <property type="entry name" value="LEUCINE-RICH REPEAT-CONTAINING"/>
    <property type="match status" value="1"/>
</dbReference>
<keyword evidence="1" id="KW-0433">Leucine-rich repeat</keyword>
<dbReference type="AlphaFoldDB" id="A0A6G1GBC5"/>
<dbReference type="GeneID" id="54421579"/>
<dbReference type="SUPFAM" id="SSF52058">
    <property type="entry name" value="L domain-like"/>
    <property type="match status" value="1"/>
</dbReference>
<evidence type="ECO:0000313" key="6">
    <source>
        <dbReference type="RefSeq" id="XP_033537006.1"/>
    </source>
</evidence>
<dbReference type="PANTHER" id="PTHR45752:SF195">
    <property type="entry name" value="LEUCINE-RICH REPEAT (LRR) FAMILY PROTEIN-RELATED"/>
    <property type="match status" value="1"/>
</dbReference>
<keyword evidence="2" id="KW-0677">Repeat</keyword>
<name>A0A6G1GBC5_9PEZI</name>
<accession>A0A6G1GBC5</accession>
<dbReference type="OrthoDB" id="1517790at2759"/>
<dbReference type="EMBL" id="ML975151">
    <property type="protein sequence ID" value="KAF1815375.1"/>
    <property type="molecule type" value="Genomic_DNA"/>
</dbReference>
<reference evidence="6" key="2">
    <citation type="submission" date="2020-04" db="EMBL/GenBank/DDBJ databases">
        <authorList>
            <consortium name="NCBI Genome Project"/>
        </authorList>
    </citation>
    <scope>NUCLEOTIDE SEQUENCE</scope>
    <source>
        <strain evidence="6">CBS 781.70</strain>
    </source>
</reference>
<evidence type="ECO:0000313" key="5">
    <source>
        <dbReference type="Proteomes" id="UP000504638"/>
    </source>
</evidence>
<proteinExistence type="predicted"/>
<evidence type="ECO:0000256" key="3">
    <source>
        <dbReference type="SAM" id="MobiDB-lite"/>
    </source>
</evidence>
<reference evidence="6" key="3">
    <citation type="submission" date="2025-04" db="UniProtKB">
        <authorList>
            <consortium name="RefSeq"/>
        </authorList>
    </citation>
    <scope>IDENTIFICATION</scope>
    <source>
        <strain evidence="6">CBS 781.70</strain>
    </source>
</reference>
<reference evidence="4 6" key="1">
    <citation type="submission" date="2020-01" db="EMBL/GenBank/DDBJ databases">
        <authorList>
            <consortium name="DOE Joint Genome Institute"/>
            <person name="Haridas S."/>
            <person name="Albert R."/>
            <person name="Binder M."/>
            <person name="Bloem J."/>
            <person name="Labutti K."/>
            <person name="Salamov A."/>
            <person name="Andreopoulos B."/>
            <person name="Baker S.E."/>
            <person name="Barry K."/>
            <person name="Bills G."/>
            <person name="Bluhm B.H."/>
            <person name="Cannon C."/>
            <person name="Castanera R."/>
            <person name="Culley D.E."/>
            <person name="Daum C."/>
            <person name="Ezra D."/>
            <person name="Gonzalez J.B."/>
            <person name="Henrissat B."/>
            <person name="Kuo A."/>
            <person name="Liang C."/>
            <person name="Lipzen A."/>
            <person name="Lutzoni F."/>
            <person name="Magnuson J."/>
            <person name="Mondo S."/>
            <person name="Nolan M."/>
            <person name="Ohm R."/>
            <person name="Pangilinan J."/>
            <person name="Park H.-J."/>
            <person name="Ramirez L."/>
            <person name="Alfaro M."/>
            <person name="Sun H."/>
            <person name="Tritt A."/>
            <person name="Yoshinaga Y."/>
            <person name="Zwiers L.-H."/>
            <person name="Turgeon B.G."/>
            <person name="Goodwin S.B."/>
            <person name="Spatafora J.W."/>
            <person name="Crous P.W."/>
            <person name="Grigoriev I.V."/>
        </authorList>
    </citation>
    <scope>NUCLEOTIDE SEQUENCE</scope>
    <source>
        <strain evidence="4 6">CBS 781.70</strain>
    </source>
</reference>
<evidence type="ECO:0000256" key="1">
    <source>
        <dbReference type="ARBA" id="ARBA00022614"/>
    </source>
</evidence>
<feature type="region of interest" description="Disordered" evidence="3">
    <location>
        <begin position="1"/>
        <end position="61"/>
    </location>
</feature>
<dbReference type="InterPro" id="IPR032675">
    <property type="entry name" value="LRR_dom_sf"/>
</dbReference>
<dbReference type="InterPro" id="IPR050715">
    <property type="entry name" value="LRR-SigEffector_domain"/>
</dbReference>
<dbReference type="InterPro" id="IPR001611">
    <property type="entry name" value="Leu-rich_rpt"/>
</dbReference>
<evidence type="ECO:0008006" key="7">
    <source>
        <dbReference type="Google" id="ProtNLM"/>
    </source>
</evidence>
<evidence type="ECO:0000256" key="2">
    <source>
        <dbReference type="ARBA" id="ARBA00022737"/>
    </source>
</evidence>
<protein>
    <recommendedName>
        <fullName evidence="7">L domain-like protein</fullName>
    </recommendedName>
</protein>